<gene>
    <name evidence="1" type="ORF">F2Q70_00039952</name>
</gene>
<organism evidence="1">
    <name type="scientific">Brassica cretica</name>
    <name type="common">Mustard</name>
    <dbReference type="NCBI Taxonomy" id="69181"/>
    <lineage>
        <taxon>Eukaryota</taxon>
        <taxon>Viridiplantae</taxon>
        <taxon>Streptophyta</taxon>
        <taxon>Embryophyta</taxon>
        <taxon>Tracheophyta</taxon>
        <taxon>Spermatophyta</taxon>
        <taxon>Magnoliopsida</taxon>
        <taxon>eudicotyledons</taxon>
        <taxon>Gunneridae</taxon>
        <taxon>Pentapetalae</taxon>
        <taxon>rosids</taxon>
        <taxon>malvids</taxon>
        <taxon>Brassicales</taxon>
        <taxon>Brassicaceae</taxon>
        <taxon>Brassiceae</taxon>
        <taxon>Brassica</taxon>
    </lineage>
</organism>
<reference evidence="1" key="1">
    <citation type="submission" date="2019-12" db="EMBL/GenBank/DDBJ databases">
        <title>Genome sequencing and annotation of Brassica cretica.</title>
        <authorList>
            <person name="Studholme D.J."/>
            <person name="Sarris P.F."/>
        </authorList>
    </citation>
    <scope>NUCLEOTIDE SEQUENCE</scope>
    <source>
        <strain evidence="1">PFS-102/07</strain>
        <tissue evidence="1">Leaf</tissue>
    </source>
</reference>
<dbReference type="EMBL" id="QGKY02000190">
    <property type="protein sequence ID" value="KAF2591489.1"/>
    <property type="molecule type" value="Genomic_DNA"/>
</dbReference>
<comment type="caution">
    <text evidence="1">The sequence shown here is derived from an EMBL/GenBank/DDBJ whole genome shotgun (WGS) entry which is preliminary data.</text>
</comment>
<sequence length="209" mass="23521">MTYRRNKSSEITPRKFIFPRKSLRIFRRNSEETNFRGNSEDHLFVGNLLGIYRGRASSGYFDGFSDGPILGSSDEMFLGIRVSAFSLMSLLVSRSEALIRTLGRVGWSEILPLPFSPDVKRLILRRLQSLKRGYERRLSRREKCSASGFLQWWGKLDGGRGSSAGRRNLAGEGAGHGGRKLLPFEVNDQRIFAQRGNNSNKAPCQSSEG</sequence>
<accession>A0A8S9KBC9</accession>
<proteinExistence type="predicted"/>
<name>A0A8S9KBC9_BRACR</name>
<dbReference type="AlphaFoldDB" id="A0A8S9KBC9"/>
<evidence type="ECO:0000313" key="1">
    <source>
        <dbReference type="EMBL" id="KAF2591489.1"/>
    </source>
</evidence>
<protein>
    <submittedName>
        <fullName evidence="1">Uncharacterized protein</fullName>
    </submittedName>
</protein>